<evidence type="ECO:0000256" key="1">
    <source>
        <dbReference type="ARBA" id="ARBA00001947"/>
    </source>
</evidence>
<dbReference type="InterPro" id="IPR050134">
    <property type="entry name" value="NAD-dep_sirtuin_deacylases"/>
</dbReference>
<dbReference type="Gene3D" id="3.30.60.90">
    <property type="match status" value="1"/>
</dbReference>
<feature type="binding site" evidence="7">
    <location>
        <position position="173"/>
    </location>
    <ligand>
        <name>Zn(2+)</name>
        <dbReference type="ChEBI" id="CHEBI:29105"/>
    </ligand>
</feature>
<dbReference type="SUPFAM" id="SSF52467">
    <property type="entry name" value="DHS-like NAD/FAD-binding domain"/>
    <property type="match status" value="1"/>
</dbReference>
<feature type="binding site" evidence="7">
    <location>
        <position position="152"/>
    </location>
    <ligand>
        <name>Zn(2+)</name>
        <dbReference type="ChEBI" id="CHEBI:29105"/>
    </ligand>
</feature>
<feature type="domain" description="Deacetylase sirtuin-type" evidence="9">
    <location>
        <begin position="12"/>
        <end position="338"/>
    </location>
</feature>
<comment type="cofactor">
    <cofactor evidence="1">
        <name>Zn(2+)</name>
        <dbReference type="ChEBI" id="CHEBI:29105"/>
    </cofactor>
</comment>
<dbReference type="PANTHER" id="PTHR11085">
    <property type="entry name" value="NAD-DEPENDENT PROTEIN DEACYLASE SIRTUIN-5, MITOCHONDRIAL-RELATED"/>
    <property type="match status" value="1"/>
</dbReference>
<dbReference type="Proteomes" id="UP001530293">
    <property type="component" value="Unassembled WGS sequence"/>
</dbReference>
<feature type="binding site" evidence="7">
    <location>
        <position position="149"/>
    </location>
    <ligand>
        <name>Zn(2+)</name>
        <dbReference type="ChEBI" id="CHEBI:29105"/>
    </ligand>
</feature>
<gene>
    <name evidence="10" type="ORF">ACHAWU_000042</name>
</gene>
<dbReference type="PROSITE" id="PS01357">
    <property type="entry name" value="ZF_ZZ_1"/>
    <property type="match status" value="1"/>
</dbReference>
<sequence>MEVPSIIQFQNGEIFEDKLASIASFLASKNNIIALVGAGISVSCGIPDFRSDNGLYNTLNYQELGLTCPEDLFDIETFRDDPRPFFKFAHSLYPGSINPSPSHKFLASLDRQQKLLRIYTQNIDSLEQLAGVRSEKIVYAHGSLSNATCMKCRATYSASDIASDVKMGRVPLCHRPRNKKARTTSSSGCSTLNNEQSTKSKPTQQQHSMSLRRSSTKQKYENDSDLTVMQGLCGGVIKPNVTFFGEKLDNIVGRSLEKDYGKADALLVMGTSLSVAPMSKVVTYLRLEIPRILINRNIVRVQSTTIEDDDFLFDACLLGNCDDVVKALGARMKGLDSRTKSTTEVDHGSIGNLVSNNEAWLHNHPRERVLLFTGSEVTNSCDETYIQQREMVHCDSCQQLVVGGSMFSCKICFDYDLCATCYPAAVRTHADGSHEFRVERCFE</sequence>
<dbReference type="PROSITE" id="PS50305">
    <property type="entry name" value="SIRTUIN"/>
    <property type="match status" value="1"/>
</dbReference>
<evidence type="ECO:0000256" key="3">
    <source>
        <dbReference type="ARBA" id="ARBA00022723"/>
    </source>
</evidence>
<dbReference type="SUPFAM" id="SSF57850">
    <property type="entry name" value="RING/U-box"/>
    <property type="match status" value="1"/>
</dbReference>
<dbReference type="InterPro" id="IPR029035">
    <property type="entry name" value="DHS-like_NAD/FAD-binding_dom"/>
</dbReference>
<keyword evidence="4" id="KW-0863">Zinc-finger</keyword>
<dbReference type="InterPro" id="IPR043145">
    <property type="entry name" value="Znf_ZZ_sf"/>
</dbReference>
<dbReference type="InterPro" id="IPR026591">
    <property type="entry name" value="Sirtuin_cat_small_dom_sf"/>
</dbReference>
<dbReference type="GO" id="GO:0016740">
    <property type="term" value="F:transferase activity"/>
    <property type="evidence" value="ECO:0007669"/>
    <property type="project" value="UniProtKB-KW"/>
</dbReference>
<feature type="compositionally biased region" description="Polar residues" evidence="8">
    <location>
        <begin position="183"/>
        <end position="213"/>
    </location>
</feature>
<keyword evidence="6" id="KW-0520">NAD</keyword>
<evidence type="ECO:0000256" key="2">
    <source>
        <dbReference type="ARBA" id="ARBA00022679"/>
    </source>
</evidence>
<keyword evidence="3 7" id="KW-0479">Metal-binding</keyword>
<feature type="binding site" evidence="7">
    <location>
        <position position="233"/>
    </location>
    <ligand>
        <name>Zn(2+)</name>
        <dbReference type="ChEBI" id="CHEBI:29105"/>
    </ligand>
</feature>
<evidence type="ECO:0000256" key="4">
    <source>
        <dbReference type="ARBA" id="ARBA00022771"/>
    </source>
</evidence>
<organism evidence="10 11">
    <name type="scientific">Discostella pseudostelligera</name>
    <dbReference type="NCBI Taxonomy" id="259834"/>
    <lineage>
        <taxon>Eukaryota</taxon>
        <taxon>Sar</taxon>
        <taxon>Stramenopiles</taxon>
        <taxon>Ochrophyta</taxon>
        <taxon>Bacillariophyta</taxon>
        <taxon>Coscinodiscophyceae</taxon>
        <taxon>Thalassiosirophycidae</taxon>
        <taxon>Stephanodiscales</taxon>
        <taxon>Stephanodiscaceae</taxon>
        <taxon>Discostella</taxon>
    </lineage>
</organism>
<evidence type="ECO:0000256" key="8">
    <source>
        <dbReference type="SAM" id="MobiDB-lite"/>
    </source>
</evidence>
<dbReference type="InterPro" id="IPR000433">
    <property type="entry name" value="Znf_ZZ"/>
</dbReference>
<evidence type="ECO:0000313" key="10">
    <source>
        <dbReference type="EMBL" id="KAL3772480.1"/>
    </source>
</evidence>
<comment type="caution">
    <text evidence="10">The sequence shown here is derived from an EMBL/GenBank/DDBJ whole genome shotgun (WGS) entry which is preliminary data.</text>
</comment>
<evidence type="ECO:0000256" key="7">
    <source>
        <dbReference type="PROSITE-ProRule" id="PRU00236"/>
    </source>
</evidence>
<keyword evidence="5 7" id="KW-0862">Zinc</keyword>
<name>A0ABD3N8Y4_9STRA</name>
<evidence type="ECO:0000256" key="5">
    <source>
        <dbReference type="ARBA" id="ARBA00022833"/>
    </source>
</evidence>
<evidence type="ECO:0000256" key="6">
    <source>
        <dbReference type="ARBA" id="ARBA00023027"/>
    </source>
</evidence>
<dbReference type="Gene3D" id="3.30.1600.10">
    <property type="entry name" value="SIR2/SIRT2 'Small Domain"/>
    <property type="match status" value="1"/>
</dbReference>
<dbReference type="GO" id="GO:0008270">
    <property type="term" value="F:zinc ion binding"/>
    <property type="evidence" value="ECO:0007669"/>
    <property type="project" value="UniProtKB-KW"/>
</dbReference>
<dbReference type="Pfam" id="PF02146">
    <property type="entry name" value="SIR2"/>
    <property type="match status" value="1"/>
</dbReference>
<feature type="compositionally biased region" description="Basic residues" evidence="8">
    <location>
        <begin position="173"/>
        <end position="182"/>
    </location>
</feature>
<dbReference type="EMBL" id="JALLBG020000010">
    <property type="protein sequence ID" value="KAL3772480.1"/>
    <property type="molecule type" value="Genomic_DNA"/>
</dbReference>
<dbReference type="PANTHER" id="PTHR11085:SF9">
    <property type="entry name" value="NAD-DEPENDENT PROTEIN DEACETYLASE SIRTUIN-1"/>
    <property type="match status" value="1"/>
</dbReference>
<dbReference type="SMART" id="SM00291">
    <property type="entry name" value="ZnF_ZZ"/>
    <property type="match status" value="1"/>
</dbReference>
<keyword evidence="11" id="KW-1185">Reference proteome</keyword>
<reference evidence="10 11" key="1">
    <citation type="submission" date="2024-10" db="EMBL/GenBank/DDBJ databases">
        <title>Updated reference genomes for cyclostephanoid diatoms.</title>
        <authorList>
            <person name="Roberts W.R."/>
            <person name="Alverson A.J."/>
        </authorList>
    </citation>
    <scope>NUCLEOTIDE SEQUENCE [LARGE SCALE GENOMIC DNA]</scope>
    <source>
        <strain evidence="10 11">AJA232-27</strain>
    </source>
</reference>
<evidence type="ECO:0000313" key="11">
    <source>
        <dbReference type="Proteomes" id="UP001530293"/>
    </source>
</evidence>
<dbReference type="Pfam" id="PF00569">
    <property type="entry name" value="ZZ"/>
    <property type="match status" value="1"/>
</dbReference>
<accession>A0ABD3N8Y4</accession>
<evidence type="ECO:0000259" key="9">
    <source>
        <dbReference type="PROSITE" id="PS50305"/>
    </source>
</evidence>
<dbReference type="AlphaFoldDB" id="A0ABD3N8Y4"/>
<feature type="active site" description="Proton acceptor" evidence="7">
    <location>
        <position position="141"/>
    </location>
</feature>
<keyword evidence="2" id="KW-0808">Transferase</keyword>
<feature type="region of interest" description="Disordered" evidence="8">
    <location>
        <begin position="173"/>
        <end position="221"/>
    </location>
</feature>
<dbReference type="InterPro" id="IPR026590">
    <property type="entry name" value="Ssirtuin_cat_dom"/>
</dbReference>
<proteinExistence type="predicted"/>
<protein>
    <recommendedName>
        <fullName evidence="9">Deacetylase sirtuin-type domain-containing protein</fullName>
    </recommendedName>
</protein>
<dbReference type="Gene3D" id="3.40.50.1220">
    <property type="entry name" value="TPP-binding domain"/>
    <property type="match status" value="1"/>
</dbReference>
<dbReference type="InterPro" id="IPR003000">
    <property type="entry name" value="Sirtuin"/>
</dbReference>